<evidence type="ECO:0000313" key="2">
    <source>
        <dbReference type="Proteomes" id="UP001501442"/>
    </source>
</evidence>
<reference evidence="2" key="1">
    <citation type="journal article" date="2019" name="Int. J. Syst. Evol. Microbiol.">
        <title>The Global Catalogue of Microorganisms (GCM) 10K type strain sequencing project: providing services to taxonomists for standard genome sequencing and annotation.</title>
        <authorList>
            <consortium name="The Broad Institute Genomics Platform"/>
            <consortium name="The Broad Institute Genome Sequencing Center for Infectious Disease"/>
            <person name="Wu L."/>
            <person name="Ma J."/>
        </authorList>
    </citation>
    <scope>NUCLEOTIDE SEQUENCE [LARGE SCALE GENOMIC DNA]</scope>
    <source>
        <strain evidence="2">JCM 17939</strain>
    </source>
</reference>
<name>A0ABP8UF37_9ACTN</name>
<dbReference type="RefSeq" id="WP_345432536.1">
    <property type="nucleotide sequence ID" value="NZ_BAABHK010000005.1"/>
</dbReference>
<protein>
    <submittedName>
        <fullName evidence="1">Uncharacterized protein</fullName>
    </submittedName>
</protein>
<keyword evidence="2" id="KW-1185">Reference proteome</keyword>
<sequence>MEYQTTEKICAYAKWLTQACRVAGLDAEQYGGTVWVIADDHRLSEQVTCQLDENGTLRWLWSWGRPITHLRDMTRILTPDEVDELVAAIKNVVSIQVPRR</sequence>
<comment type="caution">
    <text evidence="1">The sequence shown here is derived from an EMBL/GenBank/DDBJ whole genome shotgun (WGS) entry which is preliminary data.</text>
</comment>
<evidence type="ECO:0000313" key="1">
    <source>
        <dbReference type="EMBL" id="GAA4627750.1"/>
    </source>
</evidence>
<organism evidence="1 2">
    <name type="scientific">Actinoallomurus vinaceus</name>
    <dbReference type="NCBI Taxonomy" id="1080074"/>
    <lineage>
        <taxon>Bacteria</taxon>
        <taxon>Bacillati</taxon>
        <taxon>Actinomycetota</taxon>
        <taxon>Actinomycetes</taxon>
        <taxon>Streptosporangiales</taxon>
        <taxon>Thermomonosporaceae</taxon>
        <taxon>Actinoallomurus</taxon>
    </lineage>
</organism>
<dbReference type="Proteomes" id="UP001501442">
    <property type="component" value="Unassembled WGS sequence"/>
</dbReference>
<gene>
    <name evidence="1" type="ORF">GCM10023196_041240</name>
</gene>
<accession>A0ABP8UF37</accession>
<proteinExistence type="predicted"/>
<dbReference type="EMBL" id="BAABHK010000005">
    <property type="protein sequence ID" value="GAA4627750.1"/>
    <property type="molecule type" value="Genomic_DNA"/>
</dbReference>